<dbReference type="KEGG" id="cmet:K6K41_09815"/>
<protein>
    <submittedName>
        <fullName evidence="1">Uncharacterized protein</fullName>
    </submittedName>
</protein>
<evidence type="ECO:0000313" key="1">
    <source>
        <dbReference type="EMBL" id="QZO01659.1"/>
    </source>
</evidence>
<proteinExistence type="predicted"/>
<sequence>MSARLERADQRLPAEDRKVLVRGKPYARPGDDAKTIARHLRRDARLKAAERTVARK</sequence>
<dbReference type="AlphaFoldDB" id="A0A9E6RE22"/>
<dbReference type="RefSeq" id="WP_261404964.1">
    <property type="nucleotide sequence ID" value="NZ_CP081869.1"/>
</dbReference>
<keyword evidence="2" id="KW-1185">Reference proteome</keyword>
<gene>
    <name evidence="1" type="ORF">K6K41_09815</name>
</gene>
<reference evidence="1" key="1">
    <citation type="submission" date="2021-08" db="EMBL/GenBank/DDBJ databases">
        <authorList>
            <person name="Zhang H."/>
            <person name="Xu M."/>
            <person name="Yu Z."/>
            <person name="Yang L."/>
            <person name="Cai Y."/>
        </authorList>
    </citation>
    <scope>NUCLEOTIDE SEQUENCE</scope>
    <source>
        <strain evidence="1">CHL1</strain>
    </source>
</reference>
<accession>A0A9E6RE22</accession>
<organism evidence="1 2">
    <name type="scientific">Chenggangzhangella methanolivorans</name>
    <dbReference type="NCBI Taxonomy" id="1437009"/>
    <lineage>
        <taxon>Bacteria</taxon>
        <taxon>Pseudomonadati</taxon>
        <taxon>Pseudomonadota</taxon>
        <taxon>Alphaproteobacteria</taxon>
        <taxon>Hyphomicrobiales</taxon>
        <taxon>Methylopilaceae</taxon>
        <taxon>Chenggangzhangella</taxon>
    </lineage>
</organism>
<dbReference type="Proteomes" id="UP000825701">
    <property type="component" value="Chromosome"/>
</dbReference>
<dbReference type="EMBL" id="CP081869">
    <property type="protein sequence ID" value="QZO01659.1"/>
    <property type="molecule type" value="Genomic_DNA"/>
</dbReference>
<evidence type="ECO:0000313" key="2">
    <source>
        <dbReference type="Proteomes" id="UP000825701"/>
    </source>
</evidence>
<name>A0A9E6RE22_9HYPH</name>